<evidence type="ECO:0000313" key="3">
    <source>
        <dbReference type="EMBL" id="OAQ67411.1"/>
    </source>
</evidence>
<evidence type="ECO:0000259" key="2">
    <source>
        <dbReference type="Pfam" id="PF08241"/>
    </source>
</evidence>
<dbReference type="CDD" id="cd02440">
    <property type="entry name" value="AdoMet_MTases"/>
    <property type="match status" value="1"/>
</dbReference>
<evidence type="ECO:0000256" key="1">
    <source>
        <dbReference type="SAM" id="MobiDB-lite"/>
    </source>
</evidence>
<protein>
    <submittedName>
        <fullName evidence="3">Methyltransferase domain-containing protein</fullName>
    </submittedName>
</protein>
<reference evidence="3 4" key="1">
    <citation type="submission" date="2016-01" db="EMBL/GenBank/DDBJ databases">
        <title>Biosynthesis of antibiotic leucinostatins and their inhibition on Phytophthora in bio-control Purpureocillium lilacinum.</title>
        <authorList>
            <person name="Wang G."/>
            <person name="Liu Z."/>
            <person name="Lin R."/>
            <person name="Li E."/>
            <person name="Mao Z."/>
            <person name="Ling J."/>
            <person name="Yin W."/>
            <person name="Xie B."/>
        </authorList>
    </citation>
    <scope>NUCLEOTIDE SEQUENCE [LARGE SCALE GENOMIC DNA]</scope>
    <source>
        <strain evidence="3">PLBJ-1</strain>
    </source>
</reference>
<evidence type="ECO:0000313" key="4">
    <source>
        <dbReference type="Proteomes" id="UP000078240"/>
    </source>
</evidence>
<sequence>MATSDSSNTSGPRVSEQTFSSYNQAQGQKYVQARHDYNPLVYQAVVEHHTSTGGRPDTLLDVGCGPGLAARALAPHFAQVIGLDPSEGMLAVARSLGGASSTGEPIRWERGAAEELDKVPQLAPASVDLITAANAAHWFDMPRFWAAAARALRPGGTVALWTSGDIRAHPSMPGAAKIQAAMDRHFEVNLRPHMTAGNLLTMGGYADLPLPWTKNPGDGNDETANAVARQFDEAKFVRRDWAADEEFFVSNSEVNLDGFEKLMATVSAQTRWNQAHPELVGTDKDVIKILRREIEEALHEAGVEKGKEKLKGSVLGVLLIVKKRGVHDQ</sequence>
<comment type="caution">
    <text evidence="3">The sequence shown here is derived from an EMBL/GenBank/DDBJ whole genome shotgun (WGS) entry which is preliminary data.</text>
</comment>
<name>A0A179FQH2_PURLI</name>
<organism evidence="3 4">
    <name type="scientific">Purpureocillium lilacinum</name>
    <name type="common">Paecilomyces lilacinus</name>
    <dbReference type="NCBI Taxonomy" id="33203"/>
    <lineage>
        <taxon>Eukaryota</taxon>
        <taxon>Fungi</taxon>
        <taxon>Dikarya</taxon>
        <taxon>Ascomycota</taxon>
        <taxon>Pezizomycotina</taxon>
        <taxon>Sordariomycetes</taxon>
        <taxon>Hypocreomycetidae</taxon>
        <taxon>Hypocreales</taxon>
        <taxon>Ophiocordycipitaceae</taxon>
        <taxon>Purpureocillium</taxon>
    </lineage>
</organism>
<dbReference type="GO" id="GO:0032259">
    <property type="term" value="P:methylation"/>
    <property type="evidence" value="ECO:0007669"/>
    <property type="project" value="UniProtKB-KW"/>
</dbReference>
<gene>
    <name evidence="3" type="ORF">VFPBJ_11006</name>
</gene>
<dbReference type="GO" id="GO:0008757">
    <property type="term" value="F:S-adenosylmethionine-dependent methyltransferase activity"/>
    <property type="evidence" value="ECO:0007669"/>
    <property type="project" value="InterPro"/>
</dbReference>
<dbReference type="Pfam" id="PF08241">
    <property type="entry name" value="Methyltransf_11"/>
    <property type="match status" value="1"/>
</dbReference>
<dbReference type="InterPro" id="IPR013216">
    <property type="entry name" value="Methyltransf_11"/>
</dbReference>
<dbReference type="Proteomes" id="UP000078240">
    <property type="component" value="Unassembled WGS sequence"/>
</dbReference>
<keyword evidence="3" id="KW-0808">Transferase</keyword>
<accession>A0A179FQH2</accession>
<feature type="domain" description="Methyltransferase type 11" evidence="2">
    <location>
        <begin position="60"/>
        <end position="159"/>
    </location>
</feature>
<dbReference type="Gene3D" id="3.40.50.150">
    <property type="entry name" value="Vaccinia Virus protein VP39"/>
    <property type="match status" value="1"/>
</dbReference>
<dbReference type="AlphaFoldDB" id="A0A179FQH2"/>
<feature type="region of interest" description="Disordered" evidence="1">
    <location>
        <begin position="1"/>
        <end position="20"/>
    </location>
</feature>
<dbReference type="PANTHER" id="PTHR44942:SF10">
    <property type="entry name" value="METHYLTRANSFERASE TYPE 11 DOMAIN-CONTAINING PROTEIN"/>
    <property type="match status" value="1"/>
</dbReference>
<dbReference type="EMBL" id="LSBH01000012">
    <property type="protein sequence ID" value="OAQ67411.1"/>
    <property type="molecule type" value="Genomic_DNA"/>
</dbReference>
<dbReference type="PANTHER" id="PTHR44942">
    <property type="entry name" value="METHYLTRANSF_11 DOMAIN-CONTAINING PROTEIN"/>
    <property type="match status" value="1"/>
</dbReference>
<proteinExistence type="predicted"/>
<dbReference type="InterPro" id="IPR051052">
    <property type="entry name" value="Diverse_substrate_MTase"/>
</dbReference>
<dbReference type="InterPro" id="IPR029063">
    <property type="entry name" value="SAM-dependent_MTases_sf"/>
</dbReference>
<keyword evidence="3" id="KW-0489">Methyltransferase</keyword>
<dbReference type="SUPFAM" id="SSF53335">
    <property type="entry name" value="S-adenosyl-L-methionine-dependent methyltransferases"/>
    <property type="match status" value="1"/>
</dbReference>